<evidence type="ECO:0000313" key="3">
    <source>
        <dbReference type="Proteomes" id="UP000531594"/>
    </source>
</evidence>
<dbReference type="Gene3D" id="3.30.420.10">
    <property type="entry name" value="Ribonuclease H-like superfamily/Ribonuclease H"/>
    <property type="match status" value="1"/>
</dbReference>
<accession>A0A7X0LVJ8</accession>
<proteinExistence type="predicted"/>
<sequence>MSIKKKLNRLKPHLSGIKAEKNEVSDPPVKKAAAEVPFAEVWQQNGVRPYYVEDDFCLVRKAAYPLDAKHGKYSFSEFRKAVAAWNESEYHHPLSAVNHRPEDLFFFDTETTGLGGGAGNTIFLLGHASVTENEVVLTQHILPRPGSEVPLYQSFLEAIDYTKMVTYNGKSFDWPVVKSRHTLIREHVPKLPPFGHFDLYHAARRLWKHRLERLKLSIVEKEILEFERKDDIPGFLAPMIYFDYVERQDPEGMLGVLKHNEFDILSLISLYTHLSYQLLRQSAGQTAQETFEVGRWYSYIGESETAEKVFSELSEGNGAEAVQARHALAFQAKKKKDWQRAAQLWENVAKHARGRIQFEACIELTKIYEHRLKEFEQALEYAEQALTIELQNFDPAALRKRISRLENKITVSLKG</sequence>
<reference evidence="2 3" key="1">
    <citation type="submission" date="2020-08" db="EMBL/GenBank/DDBJ databases">
        <title>Genomic Encyclopedia of Type Strains, Phase IV (KMG-IV): sequencing the most valuable type-strain genomes for metagenomic binning, comparative biology and taxonomic classification.</title>
        <authorList>
            <person name="Goeker M."/>
        </authorList>
    </citation>
    <scope>NUCLEOTIDE SEQUENCE [LARGE SCALE GENOMIC DNA]</scope>
    <source>
        <strain evidence="2 3">DSM 5391</strain>
    </source>
</reference>
<keyword evidence="3" id="KW-1185">Reference proteome</keyword>
<name>A0A7X0LVJ8_9BACI</name>
<evidence type="ECO:0000259" key="1">
    <source>
        <dbReference type="Pfam" id="PF13482"/>
    </source>
</evidence>
<organism evidence="2 3">
    <name type="scientific">Bacillus benzoevorans</name>
    <dbReference type="NCBI Taxonomy" id="1456"/>
    <lineage>
        <taxon>Bacteria</taxon>
        <taxon>Bacillati</taxon>
        <taxon>Bacillota</taxon>
        <taxon>Bacilli</taxon>
        <taxon>Bacillales</taxon>
        <taxon>Bacillaceae</taxon>
        <taxon>Bacillus</taxon>
    </lineage>
</organism>
<dbReference type="PANTHER" id="PTHR38462">
    <property type="entry name" value="EXONUCLEASE-LIKE PROTEIN"/>
    <property type="match status" value="1"/>
</dbReference>
<dbReference type="RefSeq" id="WP_184523945.1">
    <property type="nucleotide sequence ID" value="NZ_JACHGK010000003.1"/>
</dbReference>
<dbReference type="Gene3D" id="1.25.40.10">
    <property type="entry name" value="Tetratricopeptide repeat domain"/>
    <property type="match status" value="1"/>
</dbReference>
<dbReference type="GO" id="GO:0003676">
    <property type="term" value="F:nucleic acid binding"/>
    <property type="evidence" value="ECO:0007669"/>
    <property type="project" value="InterPro"/>
</dbReference>
<dbReference type="PANTHER" id="PTHR38462:SF1">
    <property type="entry name" value="YPRB RIBONUCLEASE H-LIKE DOMAIN-CONTAINING PROTEIN"/>
    <property type="match status" value="1"/>
</dbReference>
<protein>
    <recommendedName>
        <fullName evidence="1">YprB ribonuclease H-like domain-containing protein</fullName>
    </recommendedName>
</protein>
<dbReference type="InterPro" id="IPR036397">
    <property type="entry name" value="RNaseH_sf"/>
</dbReference>
<comment type="caution">
    <text evidence="2">The sequence shown here is derived from an EMBL/GenBank/DDBJ whole genome shotgun (WGS) entry which is preliminary data.</text>
</comment>
<dbReference type="AlphaFoldDB" id="A0A7X0LVJ8"/>
<dbReference type="SUPFAM" id="SSF53098">
    <property type="entry name" value="Ribonuclease H-like"/>
    <property type="match status" value="1"/>
</dbReference>
<dbReference type="InterPro" id="IPR038720">
    <property type="entry name" value="YprB_RNase_H-like_dom"/>
</dbReference>
<gene>
    <name evidence="2" type="ORF">HNR53_001266</name>
</gene>
<dbReference type="SUPFAM" id="SSF48452">
    <property type="entry name" value="TPR-like"/>
    <property type="match status" value="1"/>
</dbReference>
<dbReference type="InterPro" id="IPR012337">
    <property type="entry name" value="RNaseH-like_sf"/>
</dbReference>
<evidence type="ECO:0000313" key="2">
    <source>
        <dbReference type="EMBL" id="MBB6444657.1"/>
    </source>
</evidence>
<feature type="domain" description="YprB ribonuclease H-like" evidence="1">
    <location>
        <begin position="106"/>
        <end position="274"/>
    </location>
</feature>
<dbReference type="EMBL" id="JACHGK010000003">
    <property type="protein sequence ID" value="MBB6444657.1"/>
    <property type="molecule type" value="Genomic_DNA"/>
</dbReference>
<dbReference type="Pfam" id="PF13482">
    <property type="entry name" value="RNase_H_2"/>
    <property type="match status" value="1"/>
</dbReference>
<dbReference type="Proteomes" id="UP000531594">
    <property type="component" value="Unassembled WGS sequence"/>
</dbReference>
<dbReference type="InterPro" id="IPR011990">
    <property type="entry name" value="TPR-like_helical_dom_sf"/>
</dbReference>